<dbReference type="STRING" id="159087.Daro_3833"/>
<dbReference type="GO" id="GO:0016491">
    <property type="term" value="F:oxidoreductase activity"/>
    <property type="evidence" value="ECO:0007669"/>
    <property type="project" value="InterPro"/>
</dbReference>
<dbReference type="InterPro" id="IPR011032">
    <property type="entry name" value="GroES-like_sf"/>
</dbReference>
<dbReference type="PANTHER" id="PTHR11695:SF294">
    <property type="entry name" value="RETICULON-4-INTERACTING PROTEIN 1, MITOCHONDRIAL"/>
    <property type="match status" value="1"/>
</dbReference>
<dbReference type="Gene3D" id="3.90.180.10">
    <property type="entry name" value="Medium-chain alcohol dehydrogenases, catalytic domain"/>
    <property type="match status" value="1"/>
</dbReference>
<name>Q479C0_DECAR</name>
<dbReference type="HOGENOM" id="CLU_026673_3_3_4"/>
<reference evidence="2" key="1">
    <citation type="submission" date="2005-08" db="EMBL/GenBank/DDBJ databases">
        <title>Complete sequence of Dechloromonas aromatica RCB.</title>
        <authorList>
            <person name="Salinero K.K."/>
            <person name="Copeland A."/>
            <person name="Lucas S."/>
            <person name="Lapidus A."/>
            <person name="Barry K."/>
            <person name="Detter J.C."/>
            <person name="Glavina T."/>
            <person name="Hammon N."/>
            <person name="Israni S."/>
            <person name="Pitluck S."/>
            <person name="Di Bartolo G."/>
            <person name="Trong S."/>
            <person name="Schmutz J."/>
            <person name="Larimer F."/>
            <person name="Land M."/>
            <person name="Ivanova N."/>
            <person name="Richardson P."/>
        </authorList>
    </citation>
    <scope>NUCLEOTIDE SEQUENCE</scope>
    <source>
        <strain evidence="2">RCB</strain>
    </source>
</reference>
<dbReference type="CDD" id="cd08272">
    <property type="entry name" value="MDR6"/>
    <property type="match status" value="1"/>
</dbReference>
<gene>
    <name evidence="2" type="ordered locus">Daro_3833</name>
</gene>
<dbReference type="InterPro" id="IPR020843">
    <property type="entry name" value="ER"/>
</dbReference>
<dbReference type="InterPro" id="IPR036291">
    <property type="entry name" value="NAD(P)-bd_dom_sf"/>
</dbReference>
<dbReference type="InterPro" id="IPR013154">
    <property type="entry name" value="ADH-like_N"/>
</dbReference>
<feature type="domain" description="Enoyl reductase (ER)" evidence="1">
    <location>
        <begin position="23"/>
        <end position="336"/>
    </location>
</feature>
<protein>
    <submittedName>
        <fullName evidence="2">Zinc-containing alcohol dehydrogenase superfamily</fullName>
    </submittedName>
</protein>
<dbReference type="SUPFAM" id="SSF51735">
    <property type="entry name" value="NAD(P)-binding Rossmann-fold domains"/>
    <property type="match status" value="1"/>
</dbReference>
<organism evidence="2">
    <name type="scientific">Dechloromonas aromatica (strain RCB)</name>
    <dbReference type="NCBI Taxonomy" id="159087"/>
    <lineage>
        <taxon>Bacteria</taxon>
        <taxon>Pseudomonadati</taxon>
        <taxon>Pseudomonadota</taxon>
        <taxon>Betaproteobacteria</taxon>
        <taxon>Rhodocyclales</taxon>
        <taxon>Azonexaceae</taxon>
        <taxon>Dechloromonas</taxon>
    </lineage>
</organism>
<sequence length="343" mass="35687">MNSTVKAAIPTTMRALFVDEIDGPFVLREIPVPPVGAGQVLVRIAASGVNPLDTKIRAGKGGHACHPFPAVLGMDMAGTVVGIGQDVAGFSVGDDVFGFTGGIAGIQGSLAEYAAVDARLLARKPANLSMREAAALPLIFITAWEGLVDRAGVEADDYVLVHGGVGGVGHVAVQIAQSVGAKTFATVRSGDFEAASAFGAIPIDYARESVEQYVAERTAGEGFDIVFDTVGGDVLDASFRAAKNYRGHVVSALGWGTHALAPLSFRSATYSGVFTLLPLLTGKERAHHGDILRQAARLVDAGKLRVRMDAHRFGLEDVEAAHQLVASGKSEGKVVIDVFGATK</sequence>
<dbReference type="PANTHER" id="PTHR11695">
    <property type="entry name" value="ALCOHOL DEHYDROGENASE RELATED"/>
    <property type="match status" value="1"/>
</dbReference>
<accession>Q479C0</accession>
<evidence type="ECO:0000313" key="2">
    <source>
        <dbReference type="EMBL" id="AAZ48561.1"/>
    </source>
</evidence>
<dbReference type="InterPro" id="IPR050700">
    <property type="entry name" value="YIM1/Zinc_Alcohol_DH_Fams"/>
</dbReference>
<proteinExistence type="predicted"/>
<evidence type="ECO:0000259" key="1">
    <source>
        <dbReference type="SMART" id="SM00829"/>
    </source>
</evidence>
<dbReference type="eggNOG" id="COG0604">
    <property type="taxonomic scope" value="Bacteria"/>
</dbReference>
<dbReference type="SMART" id="SM00829">
    <property type="entry name" value="PKS_ER"/>
    <property type="match status" value="1"/>
</dbReference>
<dbReference type="Pfam" id="PF08240">
    <property type="entry name" value="ADH_N"/>
    <property type="match status" value="1"/>
</dbReference>
<dbReference type="EMBL" id="CP000089">
    <property type="protein sequence ID" value="AAZ48561.1"/>
    <property type="molecule type" value="Genomic_DNA"/>
</dbReference>
<dbReference type="AlphaFoldDB" id="Q479C0"/>
<dbReference type="Pfam" id="PF13602">
    <property type="entry name" value="ADH_zinc_N_2"/>
    <property type="match status" value="1"/>
</dbReference>
<dbReference type="KEGG" id="dar:Daro_3833"/>
<dbReference type="Gene3D" id="3.40.50.720">
    <property type="entry name" value="NAD(P)-binding Rossmann-like Domain"/>
    <property type="match status" value="1"/>
</dbReference>
<dbReference type="SUPFAM" id="SSF50129">
    <property type="entry name" value="GroES-like"/>
    <property type="match status" value="1"/>
</dbReference>